<proteinExistence type="predicted"/>
<protein>
    <submittedName>
        <fullName evidence="1">Uncharacterized protein</fullName>
    </submittedName>
</protein>
<evidence type="ECO:0000313" key="3">
    <source>
        <dbReference type="EMBL" id="CAB4198761.1"/>
    </source>
</evidence>
<name>A0A6J5PW24_9CAUD</name>
<dbReference type="EMBL" id="LR797263">
    <property type="protein sequence ID" value="CAB4198761.1"/>
    <property type="molecule type" value="Genomic_DNA"/>
</dbReference>
<accession>A0A6J5PW24</accession>
<organism evidence="1">
    <name type="scientific">uncultured Caudovirales phage</name>
    <dbReference type="NCBI Taxonomy" id="2100421"/>
    <lineage>
        <taxon>Viruses</taxon>
        <taxon>Duplodnaviria</taxon>
        <taxon>Heunggongvirae</taxon>
        <taxon>Uroviricota</taxon>
        <taxon>Caudoviricetes</taxon>
        <taxon>Peduoviridae</taxon>
        <taxon>Maltschvirus</taxon>
        <taxon>Maltschvirus maltsch</taxon>
    </lineage>
</organism>
<sequence>MGLFDFLKPVEHAAGKGLGFVGRTAKDMAVGTVRAGVTVGADVANAIGNAEIGTAHAFGFLKDRKTQTNEEQFGHRIGSFVGPNSLRSFAGNTTQIGLLMAGGGIGSIAEKAGLGLAGAIAPEAAGVAARQIALRASMGLGEKALPGVFGAGARIGAATVGGALFGAPQSVAQTVAGTEPLTPKALLKSAVTGGLGGAAVGGVTGGLGEAWRNQQPKLSRLTKDEAGHLNLDAFGRPLLNKAKEADPLINEYAAHLKDLESGMKGGMLIDTAEGKTRISEHNTWYRDFYKENKRAPTNLDWYDIAEKQVKDGTASPDFMQYYKEQTNPEFKSLAESYQGSTSPTKTGEVAVQPNEGIVDTSKGPSPIPQPRIHPEDQQIMSDFIDHVRGVTKLSEDQALKLEHDASRTAEHYGLPTPNTRAKLAKVFDKTLMESKYGKTEQASPTPVRGERQFLKTAQNSPMLSGDTKVAIAEINPKYTPRQNEELYATAVSIVDKNPALAREKAINLSGTKFDENVAIGIELIRRDNLAAQAAKDSGDMVAYQQHTASAAKLAEEMAHQATELGRGVQAHALMARLTPEGQLIAREQQVARLREAHPNAPKEAPLAGEIQGDIEKAGQVSKQNVRETVHNIANDMADGEKQPKSVGEQVASRIASQVDPKIKKQADTLVQEITKKIQQEQLAPKTVNRKSAIDLLREVFARNGEAQDAYPEAQNILYEKFQDNPNALKALDKFFTSELGLPAAGTTINRSIKEQLSQNETSIADIISKSWANQKQSVEDVTNALTQHGFDETSAKQLATEIKTRLDQQVADAKTKVLEGMAKITDSKQAKSIYAEKITKLSNLGALDNQDYLDLARGKLKLPNLTAEQSAKISELAQKMQGLENNDPQKYLLAKQIGEVTGSAVPTSLKEKAIQVLGAPRAVMASTDISGMGRQGLFLGTKFKKEFGQSFVKQAEYFKSADAYEKGMAQIATDKDYARFSKAGAALTGVSKRPEEVFQSTMLEGELAKKLGVGHVLEASDRGYTGALTHFRFNVMKNVVSGFETTTGRAMTDKELESLAHYVNVSTGRGGSLGGFMDKHGETLSLGLFSPRLWASRLEVLSPKYYYDLKGPARALALKNAGNFAAMAGSVLTLASLAGAHVETDARSSDFLKIKVGDSRYDILGGFQQNLVFAWRELSGEKKSSTSGQITKLGQNFGGANRFTILSDLVQNKENPVVSTASTLIAGKDKGGQPINPATTVGKLFIPLTLQEIASGIKHYGVAKGVASAAPGFIGIGAQTYGLKDINVTQKQKDYLDNLKTKNAPPEQIQATKEFFQTAKTLPNTDMVMSKIKDAINAGDNEAVKKYADEYNKSYVSAFKSWGDKYGKQYTSKDLLKVYQNGMISGAQVSRAASKIQTDKTNKAKGIVAL</sequence>
<reference evidence="1" key="1">
    <citation type="submission" date="2020-05" db="EMBL/GenBank/DDBJ databases">
        <authorList>
            <person name="Chiriac C."/>
            <person name="Salcher M."/>
            <person name="Ghai R."/>
            <person name="Kavagutti S V."/>
        </authorList>
    </citation>
    <scope>NUCLEOTIDE SEQUENCE</scope>
</reference>
<dbReference type="EMBL" id="LR797011">
    <property type="protein sequence ID" value="CAB4181700.1"/>
    <property type="molecule type" value="Genomic_DNA"/>
</dbReference>
<dbReference type="EMBL" id="LR796938">
    <property type="protein sequence ID" value="CAB4176070.1"/>
    <property type="molecule type" value="Genomic_DNA"/>
</dbReference>
<dbReference type="EMBL" id="LR798372">
    <property type="protein sequence ID" value="CAB5227238.1"/>
    <property type="molecule type" value="Genomic_DNA"/>
</dbReference>
<evidence type="ECO:0000313" key="1">
    <source>
        <dbReference type="EMBL" id="CAB4176070.1"/>
    </source>
</evidence>
<gene>
    <name evidence="2" type="ORF">UFOVP1075_60</name>
    <name evidence="3" type="ORF">UFOVP1312_52</name>
    <name evidence="4" type="ORF">UFOVP1426_6</name>
    <name evidence="5" type="ORF">UFOVP1522_17</name>
    <name evidence="1" type="ORF">UFOVP989_6</name>
</gene>
<evidence type="ECO:0000313" key="2">
    <source>
        <dbReference type="EMBL" id="CAB4181700.1"/>
    </source>
</evidence>
<evidence type="ECO:0000313" key="5">
    <source>
        <dbReference type="EMBL" id="CAB5227238.1"/>
    </source>
</evidence>
<dbReference type="EMBL" id="LR797370">
    <property type="protein sequence ID" value="CAB4210380.1"/>
    <property type="molecule type" value="Genomic_DNA"/>
</dbReference>
<evidence type="ECO:0000313" key="4">
    <source>
        <dbReference type="EMBL" id="CAB4210380.1"/>
    </source>
</evidence>